<protein>
    <submittedName>
        <fullName evidence="1">Uncharacterized protein</fullName>
    </submittedName>
</protein>
<sequence>MHVAAMGEKLSKELKDGFYKVRFVMSGSTNAAVDEAPEKTIDMIRKLLREDLDEDFLYTNVTSEVYPDTNLYWDKAVRATSSAIKSGADGAEVFLRSMVHLPSRKDASVYVRMRASIPVLRVKSHMHKWYGELIWAAFVAALMPINQVITLEVAKQLRKNHRYVLAALGRKACISAAIKLCTAIGAFGRIKEPTVAGDPEVIELTLGHFAFVTMKVRNMIERLAGERTVAPVGGDGHYSMWVEEVRFLHGELPKDAEAHDGLRLVDGSSSSRSLPWIGESSE</sequence>
<keyword evidence="2" id="KW-1185">Reference proteome</keyword>
<name>A0A1X6PJG4_PORUM</name>
<dbReference type="Proteomes" id="UP000218209">
    <property type="component" value="Unassembled WGS sequence"/>
</dbReference>
<accession>A0A1X6PJG4</accession>
<evidence type="ECO:0000313" key="1">
    <source>
        <dbReference type="EMBL" id="OSX80838.1"/>
    </source>
</evidence>
<reference evidence="1 2" key="1">
    <citation type="submission" date="2017-03" db="EMBL/GenBank/DDBJ databases">
        <title>WGS assembly of Porphyra umbilicalis.</title>
        <authorList>
            <person name="Brawley S.H."/>
            <person name="Blouin N.A."/>
            <person name="Ficko-Blean E."/>
            <person name="Wheeler G.L."/>
            <person name="Lohr M."/>
            <person name="Goodson H.V."/>
            <person name="Jenkins J.W."/>
            <person name="Blaby-Haas C.E."/>
            <person name="Helliwell K.E."/>
            <person name="Chan C."/>
            <person name="Marriage T."/>
            <person name="Bhattacharya D."/>
            <person name="Klein A.S."/>
            <person name="Badis Y."/>
            <person name="Brodie J."/>
            <person name="Cao Y."/>
            <person name="Collen J."/>
            <person name="Dittami S.M."/>
            <person name="Gachon C.M."/>
            <person name="Green B.R."/>
            <person name="Karpowicz S."/>
            <person name="Kim J.W."/>
            <person name="Kudahl U."/>
            <person name="Lin S."/>
            <person name="Michel G."/>
            <person name="Mittag M."/>
            <person name="Olson B.J."/>
            <person name="Pangilinan J."/>
            <person name="Peng Y."/>
            <person name="Qiu H."/>
            <person name="Shu S."/>
            <person name="Singer J.T."/>
            <person name="Smith A.G."/>
            <person name="Sprecher B.N."/>
            <person name="Wagner V."/>
            <person name="Wang W."/>
            <person name="Wang Z.-Y."/>
            <person name="Yan J."/>
            <person name="Yarish C."/>
            <person name="Zoeuner-Riek S."/>
            <person name="Zhuang Y."/>
            <person name="Zou Y."/>
            <person name="Lindquist E.A."/>
            <person name="Grimwood J."/>
            <person name="Barry K."/>
            <person name="Rokhsar D.S."/>
            <person name="Schmutz J."/>
            <person name="Stiller J.W."/>
            <person name="Grossman A.R."/>
            <person name="Prochnik S.E."/>
        </authorList>
    </citation>
    <scope>NUCLEOTIDE SEQUENCE [LARGE SCALE GENOMIC DNA]</scope>
    <source>
        <strain evidence="1">4086291</strain>
    </source>
</reference>
<dbReference type="EMBL" id="KV918767">
    <property type="protein sequence ID" value="OSX80838.1"/>
    <property type="molecule type" value="Genomic_DNA"/>
</dbReference>
<gene>
    <name evidence="1" type="ORF">BU14_0031s0010</name>
</gene>
<evidence type="ECO:0000313" key="2">
    <source>
        <dbReference type="Proteomes" id="UP000218209"/>
    </source>
</evidence>
<organism evidence="1 2">
    <name type="scientific">Porphyra umbilicalis</name>
    <name type="common">Purple laver</name>
    <name type="synonym">Red alga</name>
    <dbReference type="NCBI Taxonomy" id="2786"/>
    <lineage>
        <taxon>Eukaryota</taxon>
        <taxon>Rhodophyta</taxon>
        <taxon>Bangiophyceae</taxon>
        <taxon>Bangiales</taxon>
        <taxon>Bangiaceae</taxon>
        <taxon>Porphyra</taxon>
    </lineage>
</organism>
<proteinExistence type="predicted"/>
<dbReference type="AlphaFoldDB" id="A0A1X6PJG4"/>